<sequence>MDNSNTGTFDIYKDISARTNGEIYIGVVGGVRSGKSTFIKRFMELMVLPFMEDENEKKRAVDEMPQSAQGTTIMTTEPKFIPKEAATISLSEDTEVKVRMIDCVGYMVDGANGHMENGVERMVKTPWFDTEIPFTQAAEIGTQKVIRDHATIGIVVTADGSFSDIPRESYVAAEEQTIRELKKAGKPFVMLLNSERPFRDETVKLAEELREKHQVSVYPVNCSQLHKEDVNRILTGILYEFPVVKMNFYMPKWIEMLDAGNRIRENVIANARKVLNNITYMKDVVAYGFEPDGDYLTKLKAEQLELSDGSVNIAMDVGEQYYYENMSEMTGIEVKGEYQLIAMVKELAQMRREYEKVADAMQAVKMRGYGVVNPGLADIHMEEPVIIHHGNKFGVKIKATSPSIHMIRANIETEIAPIVGSEDQANDLINYIKEGEKAEEGVWQTNVFGKTLGELIEDGIKSKISMMDDESQMKLQDTMQKIVNDSNGGLVCIII</sequence>
<keyword evidence="1" id="KW-0749">Sporulation</keyword>
<dbReference type="RefSeq" id="WP_022516549.1">
    <property type="nucleotide sequence ID" value="NZ_JACOQH010000004.1"/>
</dbReference>
<keyword evidence="1" id="KW-0547">Nucleotide-binding</keyword>
<dbReference type="SUPFAM" id="SSF52540">
    <property type="entry name" value="P-loop containing nucleoside triphosphate hydrolases"/>
    <property type="match status" value="1"/>
</dbReference>
<dbReference type="EMBL" id="JACOQH010000004">
    <property type="protein sequence ID" value="MBC5753735.1"/>
    <property type="molecule type" value="Genomic_DNA"/>
</dbReference>
<dbReference type="InterPro" id="IPR046842">
    <property type="entry name" value="SpoIVA_ATPase"/>
</dbReference>
<proteinExistence type="predicted"/>
<dbReference type="Pfam" id="PF20438">
    <property type="entry name" value="SpoIVA_middle"/>
    <property type="match status" value="1"/>
</dbReference>
<gene>
    <name evidence="5" type="primary">spoIVA</name>
    <name evidence="5" type="ORF">H8Z76_06795</name>
</gene>
<reference evidence="5 6" key="1">
    <citation type="submission" date="2020-08" db="EMBL/GenBank/DDBJ databases">
        <title>Genome public.</title>
        <authorList>
            <person name="Liu C."/>
            <person name="Sun Q."/>
        </authorList>
    </citation>
    <scope>NUCLEOTIDE SEQUENCE [LARGE SCALE GENOMIC DNA]</scope>
    <source>
        <strain evidence="5 6">BX0805</strain>
    </source>
</reference>
<evidence type="ECO:0000313" key="5">
    <source>
        <dbReference type="EMBL" id="MBC5753735.1"/>
    </source>
</evidence>
<evidence type="ECO:0000256" key="1">
    <source>
        <dbReference type="PIRNR" id="PIRNR007466"/>
    </source>
</evidence>
<dbReference type="InterPro" id="IPR027417">
    <property type="entry name" value="P-loop_NTPase"/>
</dbReference>
<name>A0ABR7I9Y0_9FIRM</name>
<evidence type="ECO:0000259" key="3">
    <source>
        <dbReference type="Pfam" id="PF20438"/>
    </source>
</evidence>
<evidence type="ECO:0000313" key="6">
    <source>
        <dbReference type="Proteomes" id="UP000621540"/>
    </source>
</evidence>
<dbReference type="PIRSF" id="PIRSF007466">
    <property type="entry name" value="SpoIVA"/>
    <property type="match status" value="1"/>
</dbReference>
<organism evidence="5 6">
    <name type="scientific">Roseburia yibonii</name>
    <dbReference type="NCBI Taxonomy" id="2763063"/>
    <lineage>
        <taxon>Bacteria</taxon>
        <taxon>Bacillati</taxon>
        <taxon>Bacillota</taxon>
        <taxon>Clostridia</taxon>
        <taxon>Lachnospirales</taxon>
        <taxon>Lachnospiraceae</taxon>
        <taxon>Roseburia</taxon>
    </lineage>
</organism>
<protein>
    <recommendedName>
        <fullName evidence="1">Stage IV sporulation protein A</fullName>
        <ecNumber evidence="1">3.6.1.-</ecNumber>
    </recommendedName>
    <alternativeName>
        <fullName evidence="1">Coat morphogenetic protein SpoIVA</fullName>
    </alternativeName>
</protein>
<dbReference type="InterPro" id="IPR014201">
    <property type="entry name" value="Spore_IV_A"/>
</dbReference>
<comment type="function">
    <text evidence="1">ATPase. Has a role at an early stage in the morphogenesis of the spore coat.</text>
</comment>
<dbReference type="EC" id="3.6.1.-" evidence="1"/>
<keyword evidence="1" id="KW-0963">Cytoplasm</keyword>
<dbReference type="Pfam" id="PF20439">
    <property type="entry name" value="SpoIVA_C"/>
    <property type="match status" value="1"/>
</dbReference>
<keyword evidence="1" id="KW-0378">Hydrolase</keyword>
<dbReference type="InterPro" id="IPR046840">
    <property type="entry name" value="SpoIVA_C"/>
</dbReference>
<dbReference type="InterPro" id="IPR046841">
    <property type="entry name" value="SpoIVA_middle"/>
</dbReference>
<dbReference type="NCBIfam" id="TIGR02836">
    <property type="entry name" value="spore_IV_A"/>
    <property type="match status" value="1"/>
</dbReference>
<accession>A0ABR7I9Y0</accession>
<evidence type="ECO:0000259" key="2">
    <source>
        <dbReference type="Pfam" id="PF09547"/>
    </source>
</evidence>
<feature type="domain" description="Sporulation stage IV protein A C-terminal" evidence="4">
    <location>
        <begin position="421"/>
        <end position="495"/>
    </location>
</feature>
<comment type="subcellular location">
    <subcellularLocation>
        <location evidence="1">Cytoplasm</location>
    </subcellularLocation>
</comment>
<comment type="caution">
    <text evidence="5">The sequence shown here is derived from an EMBL/GenBank/DDBJ whole genome shotgun (WGS) entry which is preliminary data.</text>
</comment>
<feature type="domain" description="Stage IV sporulation protein A middle" evidence="3">
    <location>
        <begin position="243"/>
        <end position="420"/>
    </location>
</feature>
<evidence type="ECO:0000259" key="4">
    <source>
        <dbReference type="Pfam" id="PF20439"/>
    </source>
</evidence>
<dbReference type="Gene3D" id="3.40.50.300">
    <property type="entry name" value="P-loop containing nucleotide triphosphate hydrolases"/>
    <property type="match status" value="1"/>
</dbReference>
<dbReference type="Proteomes" id="UP000621540">
    <property type="component" value="Unassembled WGS sequence"/>
</dbReference>
<dbReference type="Pfam" id="PF09547">
    <property type="entry name" value="SpoIVA_ATPase"/>
    <property type="match status" value="1"/>
</dbReference>
<keyword evidence="6" id="KW-1185">Reference proteome</keyword>
<keyword evidence="1" id="KW-0067">ATP-binding</keyword>
<feature type="domain" description="Stage IV sporulation protein A ATPase" evidence="2">
    <location>
        <begin position="8"/>
        <end position="242"/>
    </location>
</feature>
<comment type="catalytic activity">
    <reaction evidence="1">
        <text>ATP + H2O = ADP + phosphate + H(+)</text>
        <dbReference type="Rhea" id="RHEA:13065"/>
        <dbReference type="ChEBI" id="CHEBI:15377"/>
        <dbReference type="ChEBI" id="CHEBI:15378"/>
        <dbReference type="ChEBI" id="CHEBI:30616"/>
        <dbReference type="ChEBI" id="CHEBI:43474"/>
        <dbReference type="ChEBI" id="CHEBI:456216"/>
    </reaction>
</comment>